<feature type="compositionally biased region" description="Low complexity" evidence="1">
    <location>
        <begin position="162"/>
        <end position="179"/>
    </location>
</feature>
<feature type="region of interest" description="Disordered" evidence="1">
    <location>
        <begin position="162"/>
        <end position="183"/>
    </location>
</feature>
<feature type="compositionally biased region" description="Low complexity" evidence="1">
    <location>
        <begin position="63"/>
        <end position="76"/>
    </location>
</feature>
<protein>
    <submittedName>
        <fullName evidence="2">Uncharacterized protein</fullName>
    </submittedName>
</protein>
<proteinExistence type="predicted"/>
<dbReference type="AlphaFoldDB" id="A0A4U6T002"/>
<evidence type="ECO:0000313" key="2">
    <source>
        <dbReference type="EMBL" id="TKV94749.1"/>
    </source>
</evidence>
<dbReference type="EMBL" id="CM016560">
    <property type="protein sequence ID" value="TKV94749.1"/>
    <property type="molecule type" value="Genomic_DNA"/>
</dbReference>
<reference evidence="2" key="1">
    <citation type="submission" date="2019-03" db="EMBL/GenBank/DDBJ databases">
        <title>WGS assembly of Setaria viridis.</title>
        <authorList>
            <person name="Huang P."/>
            <person name="Jenkins J."/>
            <person name="Grimwood J."/>
            <person name="Barry K."/>
            <person name="Healey A."/>
            <person name="Mamidi S."/>
            <person name="Sreedasyam A."/>
            <person name="Shu S."/>
            <person name="Feldman M."/>
            <person name="Wu J."/>
            <person name="Yu Y."/>
            <person name="Chen C."/>
            <person name="Johnson J."/>
            <person name="Rokhsar D."/>
            <person name="Baxter I."/>
            <person name="Schmutz J."/>
            <person name="Brutnell T."/>
            <person name="Kellogg E."/>
        </authorList>
    </citation>
    <scope>NUCLEOTIDE SEQUENCE [LARGE SCALE GENOMIC DNA]</scope>
</reference>
<keyword evidence="3" id="KW-1185">Reference proteome</keyword>
<organism evidence="2 3">
    <name type="scientific">Setaria viridis</name>
    <name type="common">Green bristlegrass</name>
    <name type="synonym">Setaria italica subsp. viridis</name>
    <dbReference type="NCBI Taxonomy" id="4556"/>
    <lineage>
        <taxon>Eukaryota</taxon>
        <taxon>Viridiplantae</taxon>
        <taxon>Streptophyta</taxon>
        <taxon>Embryophyta</taxon>
        <taxon>Tracheophyta</taxon>
        <taxon>Spermatophyta</taxon>
        <taxon>Magnoliopsida</taxon>
        <taxon>Liliopsida</taxon>
        <taxon>Poales</taxon>
        <taxon>Poaceae</taxon>
        <taxon>PACMAD clade</taxon>
        <taxon>Panicoideae</taxon>
        <taxon>Panicodae</taxon>
        <taxon>Paniceae</taxon>
        <taxon>Cenchrinae</taxon>
        <taxon>Setaria</taxon>
    </lineage>
</organism>
<gene>
    <name evidence="2" type="ORF">SEVIR_9G316000v2</name>
</gene>
<evidence type="ECO:0000313" key="3">
    <source>
        <dbReference type="Proteomes" id="UP000298652"/>
    </source>
</evidence>
<accession>A0A4U6T002</accession>
<feature type="compositionally biased region" description="Pro residues" evidence="1">
    <location>
        <begin position="37"/>
        <end position="62"/>
    </location>
</feature>
<sequence length="255" mass="26758">MPSKIIWAGPRLRSRVDREQIDRRPQSASPRLARPATPLPLPPPPPLPPPLLGRPAPPPPPAILLSSARSPCAATPDPRRRSPRTPTASPLLLLVALSGSSPSTTSLAIPVSLPALPPGRRRFLPASPPPSTASTGPWFCPPTWVCLSPTAILYPWSAALPRRPSSSSPRSPSALTAPRRPARQCLARDPLLDKSTATIKQMPPPLHPCCSSLCSPPPPPQSTFASVSPSTGSSCGICPNSSAVRLRGAEVQAMA</sequence>
<evidence type="ECO:0000256" key="1">
    <source>
        <dbReference type="SAM" id="MobiDB-lite"/>
    </source>
</evidence>
<feature type="region of interest" description="Disordered" evidence="1">
    <location>
        <begin position="1"/>
        <end position="87"/>
    </location>
</feature>
<feature type="compositionally biased region" description="Basic and acidic residues" evidence="1">
    <location>
        <begin position="14"/>
        <end position="25"/>
    </location>
</feature>
<name>A0A4U6T002_SETVI</name>
<dbReference type="Proteomes" id="UP000298652">
    <property type="component" value="Chromosome 9"/>
</dbReference>
<dbReference type="Gramene" id="TKV94749">
    <property type="protein sequence ID" value="TKV94749"/>
    <property type="gene ID" value="SEVIR_9G316000v2"/>
</dbReference>
<feature type="compositionally biased region" description="Low complexity" evidence="1">
    <location>
        <begin position="27"/>
        <end position="36"/>
    </location>
</feature>